<feature type="region of interest" description="Disordered" evidence="1">
    <location>
        <begin position="1"/>
        <end position="30"/>
    </location>
</feature>
<organism evidence="2 3">
    <name type="scientific">Microlunatus endophyticus</name>
    <dbReference type="NCBI Taxonomy" id="1716077"/>
    <lineage>
        <taxon>Bacteria</taxon>
        <taxon>Bacillati</taxon>
        <taxon>Actinomycetota</taxon>
        <taxon>Actinomycetes</taxon>
        <taxon>Propionibacteriales</taxon>
        <taxon>Propionibacteriaceae</taxon>
        <taxon>Microlunatus</taxon>
    </lineage>
</organism>
<feature type="compositionally biased region" description="Polar residues" evidence="1">
    <location>
        <begin position="1"/>
        <end position="10"/>
    </location>
</feature>
<evidence type="ECO:0000313" key="2">
    <source>
        <dbReference type="EMBL" id="GGL49654.1"/>
    </source>
</evidence>
<comment type="caution">
    <text evidence="2">The sequence shown here is derived from an EMBL/GenBank/DDBJ whole genome shotgun (WGS) entry which is preliminary data.</text>
</comment>
<accession>A0A917S0B4</accession>
<gene>
    <name evidence="2" type="ORF">GCM10011575_04770</name>
</gene>
<protein>
    <submittedName>
        <fullName evidence="2">Uncharacterized protein</fullName>
    </submittedName>
</protein>
<evidence type="ECO:0000313" key="3">
    <source>
        <dbReference type="Proteomes" id="UP000613840"/>
    </source>
</evidence>
<dbReference type="EMBL" id="BMMZ01000001">
    <property type="protein sequence ID" value="GGL49654.1"/>
    <property type="molecule type" value="Genomic_DNA"/>
</dbReference>
<dbReference type="AlphaFoldDB" id="A0A917S0B4"/>
<reference evidence="2" key="2">
    <citation type="submission" date="2020-09" db="EMBL/GenBank/DDBJ databases">
        <authorList>
            <person name="Sun Q."/>
            <person name="Zhou Y."/>
        </authorList>
    </citation>
    <scope>NUCLEOTIDE SEQUENCE</scope>
    <source>
        <strain evidence="2">CGMCC 4.7306</strain>
    </source>
</reference>
<keyword evidence="3" id="KW-1185">Reference proteome</keyword>
<dbReference type="RefSeq" id="WP_188893547.1">
    <property type="nucleotide sequence ID" value="NZ_BMMZ01000001.1"/>
</dbReference>
<dbReference type="Proteomes" id="UP000613840">
    <property type="component" value="Unassembled WGS sequence"/>
</dbReference>
<sequence>MTEPDQQADQQGERGATAESGTIPVTGQPAVDHALTALQGLESEPLTDHHDRLAAVHEELHAALNPDQPDAG</sequence>
<name>A0A917S0B4_9ACTN</name>
<reference evidence="2" key="1">
    <citation type="journal article" date="2014" name="Int. J. Syst. Evol. Microbiol.">
        <title>Complete genome sequence of Corynebacterium casei LMG S-19264T (=DSM 44701T), isolated from a smear-ripened cheese.</title>
        <authorList>
            <consortium name="US DOE Joint Genome Institute (JGI-PGF)"/>
            <person name="Walter F."/>
            <person name="Albersmeier A."/>
            <person name="Kalinowski J."/>
            <person name="Ruckert C."/>
        </authorList>
    </citation>
    <scope>NUCLEOTIDE SEQUENCE</scope>
    <source>
        <strain evidence="2">CGMCC 4.7306</strain>
    </source>
</reference>
<evidence type="ECO:0000256" key="1">
    <source>
        <dbReference type="SAM" id="MobiDB-lite"/>
    </source>
</evidence>
<proteinExistence type="predicted"/>